<accession>A0A4Q0A0Q5</accession>
<reference evidence="7" key="1">
    <citation type="journal article" date="2018" name="Nat. Microbiol.">
        <title>Leveraging single-cell genomics to expand the fungal tree of life.</title>
        <authorList>
            <person name="Ahrendt S.R."/>
            <person name="Quandt C.A."/>
            <person name="Ciobanu D."/>
            <person name="Clum A."/>
            <person name="Salamov A."/>
            <person name="Andreopoulos B."/>
            <person name="Cheng J.F."/>
            <person name="Woyke T."/>
            <person name="Pelin A."/>
            <person name="Henrissat B."/>
            <person name="Reynolds N.K."/>
            <person name="Benny G.L."/>
            <person name="Smith M.E."/>
            <person name="James T.Y."/>
            <person name="Grigoriev I.V."/>
        </authorList>
    </citation>
    <scope>NUCLEOTIDE SEQUENCE [LARGE SCALE GENOMIC DNA]</scope>
    <source>
        <strain evidence="7">RSA 468</strain>
    </source>
</reference>
<evidence type="ECO:0000256" key="2">
    <source>
        <dbReference type="ARBA" id="ARBA00006936"/>
    </source>
</evidence>
<organism evidence="6 7">
    <name type="scientific">Dimargaris cristalligena</name>
    <dbReference type="NCBI Taxonomy" id="215637"/>
    <lineage>
        <taxon>Eukaryota</taxon>
        <taxon>Fungi</taxon>
        <taxon>Fungi incertae sedis</taxon>
        <taxon>Zoopagomycota</taxon>
        <taxon>Kickxellomycotina</taxon>
        <taxon>Dimargaritomycetes</taxon>
        <taxon>Dimargaritales</taxon>
        <taxon>Dimargaritaceae</taxon>
        <taxon>Dimargaris</taxon>
    </lineage>
</organism>
<dbReference type="GO" id="GO:0030976">
    <property type="term" value="F:thiamine pyrophosphate binding"/>
    <property type="evidence" value="ECO:0007669"/>
    <property type="project" value="InterPro"/>
</dbReference>
<dbReference type="STRING" id="215637.A0A4Q0A0Q5"/>
<dbReference type="PANTHER" id="PTHR23152:SF4">
    <property type="entry name" value="2-OXOADIPATE DEHYDROGENASE COMPLEX COMPONENT E1"/>
    <property type="match status" value="1"/>
</dbReference>
<dbReference type="Proteomes" id="UP000268162">
    <property type="component" value="Unassembled WGS sequence"/>
</dbReference>
<evidence type="ECO:0000256" key="4">
    <source>
        <dbReference type="ARBA" id="ARBA00023052"/>
    </source>
</evidence>
<dbReference type="InterPro" id="IPR042179">
    <property type="entry name" value="KGD_C_sf"/>
</dbReference>
<keyword evidence="7" id="KW-1185">Reference proteome</keyword>
<comment type="similarity">
    <text evidence="2">Belongs to the alpha-ketoglutarate dehydrogenase family.</text>
</comment>
<evidence type="ECO:0000313" key="6">
    <source>
        <dbReference type="EMBL" id="RKP39587.1"/>
    </source>
</evidence>
<feature type="domain" description="2-oxoglutarate dehydrogenase E1 component/KDG C-terminal" evidence="5">
    <location>
        <begin position="7"/>
        <end position="74"/>
    </location>
</feature>
<keyword evidence="4" id="KW-0786">Thiamine pyrophosphate</keyword>
<evidence type="ECO:0000259" key="5">
    <source>
        <dbReference type="Pfam" id="PF16870"/>
    </source>
</evidence>
<dbReference type="InterPro" id="IPR011603">
    <property type="entry name" value="2oxoglutarate_DH_E1"/>
</dbReference>
<evidence type="ECO:0000256" key="1">
    <source>
        <dbReference type="ARBA" id="ARBA00001964"/>
    </source>
</evidence>
<dbReference type="Gene3D" id="3.40.50.11610">
    <property type="entry name" value="Multifunctional 2-oxoglutarate metabolism enzyme, C-terminal domain"/>
    <property type="match status" value="1"/>
</dbReference>
<keyword evidence="3" id="KW-0560">Oxidoreductase</keyword>
<sequence length="75" mass="8454">EIDRFLPHVQEFYWCQEETENAGAYSFVLPRLQLLLPKGGPTIKYVGRPPLAAAVTGIGSVYRREQAKIMQDAFA</sequence>
<feature type="non-terminal residue" evidence="6">
    <location>
        <position position="1"/>
    </location>
</feature>
<dbReference type="AlphaFoldDB" id="A0A4Q0A0Q5"/>
<name>A0A4Q0A0Q5_9FUNG</name>
<comment type="cofactor">
    <cofactor evidence="1">
        <name>thiamine diphosphate</name>
        <dbReference type="ChEBI" id="CHEBI:58937"/>
    </cofactor>
</comment>
<dbReference type="InterPro" id="IPR031717">
    <property type="entry name" value="ODO-1/KGD_C"/>
</dbReference>
<gene>
    <name evidence="6" type="ORF">BJ085DRAFT_40239</name>
</gene>
<dbReference type="Pfam" id="PF16870">
    <property type="entry name" value="OxoGdeHyase_C"/>
    <property type="match status" value="1"/>
</dbReference>
<evidence type="ECO:0000313" key="7">
    <source>
        <dbReference type="Proteomes" id="UP000268162"/>
    </source>
</evidence>
<proteinExistence type="inferred from homology"/>
<protein>
    <recommendedName>
        <fullName evidence="5">2-oxoglutarate dehydrogenase E1 component/KDG C-terminal domain-containing protein</fullName>
    </recommendedName>
</protein>
<evidence type="ECO:0000256" key="3">
    <source>
        <dbReference type="ARBA" id="ARBA00023002"/>
    </source>
</evidence>
<dbReference type="EMBL" id="ML002260">
    <property type="protein sequence ID" value="RKP39587.1"/>
    <property type="molecule type" value="Genomic_DNA"/>
</dbReference>
<dbReference type="GO" id="GO:0016624">
    <property type="term" value="F:oxidoreductase activity, acting on the aldehyde or oxo group of donors, disulfide as acceptor"/>
    <property type="evidence" value="ECO:0007669"/>
    <property type="project" value="InterPro"/>
</dbReference>
<dbReference type="PANTHER" id="PTHR23152">
    <property type="entry name" value="2-OXOGLUTARATE DEHYDROGENASE"/>
    <property type="match status" value="1"/>
</dbReference>